<dbReference type="EMBL" id="BLLG01000006">
    <property type="protein sequence ID" value="GFH36564.1"/>
    <property type="molecule type" value="Genomic_DNA"/>
</dbReference>
<sequence>MSEALVALAAAGGTAVVQAAGTDAWTQVRVRLARLVGRGGVEAERRTLSRLDRTAAELADADAEEIGALRAGHGRAWQARFEMLLSSLPDDEREVVAAELQELVAESQQERPGARNRFEISGGTFHSPVQIAEYIHGTTFNIGPASPSSEGARDRTHSPQEEEGDDGTDPGPAPAGPVR</sequence>
<accession>A0A6A0AX75</accession>
<dbReference type="RefSeq" id="WP_173264406.1">
    <property type="nucleotide sequence ID" value="NZ_BLLG01000006.1"/>
</dbReference>
<feature type="compositionally biased region" description="Polar residues" evidence="1">
    <location>
        <begin position="139"/>
        <end position="149"/>
    </location>
</feature>
<keyword evidence="3" id="KW-1185">Reference proteome</keyword>
<organism evidence="2 3">
    <name type="scientific">Streptomyces pacificus</name>
    <dbReference type="NCBI Taxonomy" id="2705029"/>
    <lineage>
        <taxon>Bacteria</taxon>
        <taxon>Bacillati</taxon>
        <taxon>Actinomycetota</taxon>
        <taxon>Actinomycetes</taxon>
        <taxon>Kitasatosporales</taxon>
        <taxon>Streptomycetaceae</taxon>
        <taxon>Streptomyces</taxon>
    </lineage>
</organism>
<proteinExistence type="predicted"/>
<name>A0A6A0AX75_9ACTN</name>
<feature type="region of interest" description="Disordered" evidence="1">
    <location>
        <begin position="139"/>
        <end position="179"/>
    </location>
</feature>
<comment type="caution">
    <text evidence="2">The sequence shown here is derived from an EMBL/GenBank/DDBJ whole genome shotgun (WGS) entry which is preliminary data.</text>
</comment>
<feature type="compositionally biased region" description="Basic and acidic residues" evidence="1">
    <location>
        <begin position="151"/>
        <end position="160"/>
    </location>
</feature>
<dbReference type="Proteomes" id="UP000484988">
    <property type="component" value="Unassembled WGS sequence"/>
</dbReference>
<gene>
    <name evidence="2" type="ORF">SCWH03_27930</name>
</gene>
<evidence type="ECO:0000313" key="3">
    <source>
        <dbReference type="Proteomes" id="UP000484988"/>
    </source>
</evidence>
<evidence type="ECO:0000313" key="2">
    <source>
        <dbReference type="EMBL" id="GFH36564.1"/>
    </source>
</evidence>
<evidence type="ECO:0000256" key="1">
    <source>
        <dbReference type="SAM" id="MobiDB-lite"/>
    </source>
</evidence>
<dbReference type="AlphaFoldDB" id="A0A6A0AX75"/>
<protein>
    <submittedName>
        <fullName evidence="2">Uncharacterized protein</fullName>
    </submittedName>
</protein>
<reference evidence="2 3" key="1">
    <citation type="submission" date="2020-02" db="EMBL/GenBank/DDBJ databases">
        <title>Whole Genome Shotgun Sequence of Streptomyces sp. strain CWH03.</title>
        <authorList>
            <person name="Dohra H."/>
            <person name="Kodani S."/>
            <person name="Yamamura H."/>
        </authorList>
    </citation>
    <scope>NUCLEOTIDE SEQUENCE [LARGE SCALE GENOMIC DNA]</scope>
    <source>
        <strain evidence="2 3">CWH03</strain>
    </source>
</reference>